<dbReference type="EMBL" id="ASHM01000081">
    <property type="protein sequence ID" value="PNY03820.1"/>
    <property type="molecule type" value="Genomic_DNA"/>
</dbReference>
<dbReference type="EMBL" id="ASHM01095687">
    <property type="protein sequence ID" value="PNX65433.1"/>
    <property type="molecule type" value="Genomic_DNA"/>
</dbReference>
<protein>
    <submittedName>
        <fullName evidence="2">Uncharacterized protein</fullName>
    </submittedName>
</protein>
<gene>
    <name evidence="2" type="ORF">L195_g000230</name>
    <name evidence="1" type="ORF">L195_g054534</name>
</gene>
<name>A0A2K3NLB5_TRIPR</name>
<organism evidence="2 3">
    <name type="scientific">Trifolium pratense</name>
    <name type="common">Red clover</name>
    <dbReference type="NCBI Taxonomy" id="57577"/>
    <lineage>
        <taxon>Eukaryota</taxon>
        <taxon>Viridiplantae</taxon>
        <taxon>Streptophyta</taxon>
        <taxon>Embryophyta</taxon>
        <taxon>Tracheophyta</taxon>
        <taxon>Spermatophyta</taxon>
        <taxon>Magnoliopsida</taxon>
        <taxon>eudicotyledons</taxon>
        <taxon>Gunneridae</taxon>
        <taxon>Pentapetalae</taxon>
        <taxon>rosids</taxon>
        <taxon>fabids</taxon>
        <taxon>Fabales</taxon>
        <taxon>Fabaceae</taxon>
        <taxon>Papilionoideae</taxon>
        <taxon>50 kb inversion clade</taxon>
        <taxon>NPAAA clade</taxon>
        <taxon>Hologalegina</taxon>
        <taxon>IRL clade</taxon>
        <taxon>Trifolieae</taxon>
        <taxon>Trifolium</taxon>
    </lineage>
</organism>
<proteinExistence type="predicted"/>
<evidence type="ECO:0000313" key="1">
    <source>
        <dbReference type="EMBL" id="PNX65433.1"/>
    </source>
</evidence>
<dbReference type="AlphaFoldDB" id="A0A2K3NLB5"/>
<dbReference type="Proteomes" id="UP000236291">
    <property type="component" value="Unassembled WGS sequence"/>
</dbReference>
<evidence type="ECO:0000313" key="2">
    <source>
        <dbReference type="EMBL" id="PNY03820.1"/>
    </source>
</evidence>
<accession>A0A2K3NLB5</accession>
<evidence type="ECO:0000313" key="3">
    <source>
        <dbReference type="Proteomes" id="UP000236291"/>
    </source>
</evidence>
<reference evidence="2 3" key="2">
    <citation type="journal article" date="2017" name="Front. Plant Sci.">
        <title>Gene Classification and Mining of Molecular Markers Useful in Red Clover (Trifolium pratense) Breeding.</title>
        <authorList>
            <person name="Istvanek J."/>
            <person name="Dluhosova J."/>
            <person name="Dluhos P."/>
            <person name="Patkova L."/>
            <person name="Nedelnik J."/>
            <person name="Repkova J."/>
        </authorList>
    </citation>
    <scope>NUCLEOTIDE SEQUENCE [LARGE SCALE GENOMIC DNA]</scope>
    <source>
        <strain evidence="3">cv. Tatra</strain>
        <tissue evidence="2">Young leaves</tissue>
    </source>
</reference>
<reference evidence="2 3" key="1">
    <citation type="journal article" date="2014" name="Am. J. Bot.">
        <title>Genome assembly and annotation for red clover (Trifolium pratense; Fabaceae).</title>
        <authorList>
            <person name="Istvanek J."/>
            <person name="Jaros M."/>
            <person name="Krenek A."/>
            <person name="Repkova J."/>
        </authorList>
    </citation>
    <scope>NUCLEOTIDE SEQUENCE [LARGE SCALE GENOMIC DNA]</scope>
    <source>
        <strain evidence="3">cv. Tatra</strain>
        <tissue evidence="2">Young leaves</tissue>
    </source>
</reference>
<comment type="caution">
    <text evidence="2">The sequence shown here is derived from an EMBL/GenBank/DDBJ whole genome shotgun (WGS) entry which is preliminary data.</text>
</comment>
<sequence>MKEEKEWGFGLPGVRRGREAVRDSDWMVESKLHFKELLSKDEQEFGILGTIIQWVYSLHRGSLRRSLLLIFSFSLHLRISELTKPWFWVFRVWGPVQPAFYPN</sequence>